<feature type="signal peptide" evidence="1">
    <location>
        <begin position="1"/>
        <end position="24"/>
    </location>
</feature>
<organism evidence="3">
    <name type="scientific">Vibrio coralliilyticus</name>
    <dbReference type="NCBI Taxonomy" id="190893"/>
    <lineage>
        <taxon>Bacteria</taxon>
        <taxon>Pseudomonadati</taxon>
        <taxon>Pseudomonadota</taxon>
        <taxon>Gammaproteobacteria</taxon>
        <taxon>Vibrionales</taxon>
        <taxon>Vibrionaceae</taxon>
        <taxon>Vibrio</taxon>
    </lineage>
</organism>
<evidence type="ECO:0000313" key="4">
    <source>
        <dbReference type="Proteomes" id="UP000030081"/>
    </source>
</evidence>
<sequence length="158" mass="17722">MAQRLIKFFWLTLLAMVLPTQALAYFAQAENEASARLNRHTANVLPQSQADYQTLFEESQQEETSQSPVSQSEIDTDVLAIVQFNRWSLSDRHSEEGEAPGTSDGHYSSQASLPLNSLYSYPLGQNGCWVENSFTSNHRISGWKESNALYVALNAQFV</sequence>
<dbReference type="EMBL" id="CP009618">
    <property type="protein sequence ID" value="AIW21611.1"/>
    <property type="molecule type" value="Genomic_DNA"/>
</dbReference>
<name>A0A7Y3Z3S2_9VIBR</name>
<dbReference type="AlphaFoldDB" id="A0A7Y3Z3S2"/>
<dbReference type="RefSeq" id="WP_043010548.1">
    <property type="nucleotide sequence ID" value="NZ_CP009618.1"/>
</dbReference>
<dbReference type="EMBL" id="JXXR01000011">
    <property type="protein sequence ID" value="KJY73208.1"/>
    <property type="molecule type" value="Genomic_DNA"/>
</dbReference>
<evidence type="ECO:0000313" key="3">
    <source>
        <dbReference type="EMBL" id="KJY73208.1"/>
    </source>
</evidence>
<accession>A0A7Y3Z3S2</accession>
<reference evidence="2 4" key="1">
    <citation type="submission" date="2014-10" db="EMBL/GenBank/DDBJ databases">
        <title>The Complete Genome Sequence for the Shellfish Pathogen Vibrio coralliilyticus RE98 Isolated from a Shellfish Hatchery.</title>
        <authorList>
            <person name="Richards G.P."/>
            <person name="Bono J.L."/>
            <person name="Watson M.A."/>
            <person name="Needleman D.S."/>
        </authorList>
    </citation>
    <scope>NUCLEOTIDE SEQUENCE [LARGE SCALE GENOMIC DNA]</scope>
    <source>
        <strain evidence="2 4">RE98</strain>
    </source>
</reference>
<keyword evidence="1" id="KW-0732">Signal</keyword>
<evidence type="ECO:0000313" key="2">
    <source>
        <dbReference type="EMBL" id="AIW21611.1"/>
    </source>
</evidence>
<proteinExistence type="predicted"/>
<keyword evidence="4" id="KW-1185">Reference proteome</keyword>
<dbReference type="KEGG" id="vcy:IX92_21715"/>
<evidence type="ECO:0000256" key="1">
    <source>
        <dbReference type="SAM" id="SignalP"/>
    </source>
</evidence>
<gene>
    <name evidence="2" type="ORF">IX92_21715</name>
    <name evidence="3" type="ORF">TW71_10545</name>
</gene>
<dbReference type="GeneID" id="93943413"/>
<reference evidence="3" key="2">
    <citation type="journal article" date="2015" name="BMC Genomics">
        <title>Genome mining reveals unlocked bioactive potential of marine Gram-negative bacteria.</title>
        <authorList>
            <person name="Machado H."/>
            <person name="Sonnenschein E.C."/>
            <person name="Melchiorsen J."/>
            <person name="Gram L."/>
        </authorList>
    </citation>
    <scope>NUCLEOTIDE SEQUENCE</scope>
    <source>
        <strain evidence="3">S2052</strain>
    </source>
</reference>
<dbReference type="Proteomes" id="UP000030081">
    <property type="component" value="Chromosome 2"/>
</dbReference>
<protein>
    <submittedName>
        <fullName evidence="3">Uncharacterized protein</fullName>
    </submittedName>
</protein>
<feature type="chain" id="PRO_5044662295" evidence="1">
    <location>
        <begin position="25"/>
        <end position="158"/>
    </location>
</feature>